<dbReference type="InterPro" id="IPR051707">
    <property type="entry name" value="PI-Interact_SigTrans_Reg"/>
</dbReference>
<sequence>MASAELLFSGQLMALTADERHVQIQMEAVSFLQRLTEPLLVVSLHGKTSLICSLLRVVDDEAAEGVWLYVKRVNFPNAKYLAILDRPGFGNSPVELLLYSILASLSSVVVHHVDGHLSAEAVNQFAFLAPKEDESDASSNYAFPQAPKLLWVLQNVTSSELKEQVQGSGLSLPEIEDTYLCKALAALPKDSPSAELSKLFESVYFEQGLYAVPPKGSEAFEKRVEKLLRLFTDSIHNRYHEGIVLNGPLVSSIAVSMLSCRKDVFKAFRGQIWKDLIYNCCLNVVENGVKLYKLRMSERLGSIVDTSDLKGVKQVLDSAQESREVVELPCENEILLNAHDSAKYEAKATLRRMPVRSGKLSLLLKKLFRDMVWSSFATIQDKNNRISSAICQSLLTALHIEMTVKVDAHSISGTQNENDMYSFQSTELKRFYYHYQTSMFELIAKYRDQAKGPVKKEELAKFMHNVIRPQLAEFSEKLEKVRQHDVDAVERAIDQKEDEVENFNAKQKMYQKQSMDAQNDVDRQLVEGAKLQALRKEALVGAINDLTRMHTMATKQKELLEEAAFVSVQLPEQKVIEAAQDTEVTELQGYLIKQGGGGNVLNPLGRKNWKQRYFILIGANLIYAKTKDDYERGKIIKELSLTGCRVDPSRDAGEGFDITPGKSAHVFALQRGLFEKNSKKRSSAADSGRIFKLRAQNIQERDVWIEKLRQAAGGN</sequence>
<reference evidence="3" key="1">
    <citation type="submission" date="2022-12" db="EMBL/GenBank/DDBJ databases">
        <authorList>
            <person name="Webb A."/>
        </authorList>
    </citation>
    <scope>NUCLEOTIDE SEQUENCE</scope>
    <source>
        <strain evidence="3">Pd1</strain>
    </source>
</reference>
<evidence type="ECO:0000256" key="1">
    <source>
        <dbReference type="SAM" id="Coils"/>
    </source>
</evidence>
<gene>
    <name evidence="3" type="ORF">PDE001_LOCUS6776</name>
</gene>
<evidence type="ECO:0000259" key="2">
    <source>
        <dbReference type="PROSITE" id="PS50003"/>
    </source>
</evidence>
<dbReference type="AlphaFoldDB" id="A0AAV0URW2"/>
<dbReference type="Gene3D" id="3.40.50.300">
    <property type="entry name" value="P-loop containing nucleotide triphosphate hydrolases"/>
    <property type="match status" value="1"/>
</dbReference>
<dbReference type="InterPro" id="IPR011993">
    <property type="entry name" value="PH-like_dom_sf"/>
</dbReference>
<feature type="domain" description="PH" evidence="2">
    <location>
        <begin position="584"/>
        <end position="713"/>
    </location>
</feature>
<keyword evidence="4" id="KW-1185">Reference proteome</keyword>
<dbReference type="EMBL" id="CANTFM010001305">
    <property type="protein sequence ID" value="CAI5738006.1"/>
    <property type="molecule type" value="Genomic_DNA"/>
</dbReference>
<evidence type="ECO:0000313" key="4">
    <source>
        <dbReference type="Proteomes" id="UP001162029"/>
    </source>
</evidence>
<proteinExistence type="predicted"/>
<evidence type="ECO:0000313" key="3">
    <source>
        <dbReference type="EMBL" id="CAI5738006.1"/>
    </source>
</evidence>
<comment type="caution">
    <text evidence="3">The sequence shown here is derived from an EMBL/GenBank/DDBJ whole genome shotgun (WGS) entry which is preliminary data.</text>
</comment>
<dbReference type="Gene3D" id="2.30.29.30">
    <property type="entry name" value="Pleckstrin-homology domain (PH domain)/Phosphotyrosine-binding domain (PTB)"/>
    <property type="match status" value="1"/>
</dbReference>
<protein>
    <recommendedName>
        <fullName evidence="2">PH domain-containing protein</fullName>
    </recommendedName>
</protein>
<dbReference type="InterPro" id="IPR027417">
    <property type="entry name" value="P-loop_NTPase"/>
</dbReference>
<keyword evidence="1" id="KW-0175">Coiled coil</keyword>
<feature type="coiled-coil region" evidence="1">
    <location>
        <begin position="486"/>
        <end position="513"/>
    </location>
</feature>
<dbReference type="Proteomes" id="UP001162029">
    <property type="component" value="Unassembled WGS sequence"/>
</dbReference>
<dbReference type="Pfam" id="PF00169">
    <property type="entry name" value="PH"/>
    <property type="match status" value="1"/>
</dbReference>
<dbReference type="PROSITE" id="PS50003">
    <property type="entry name" value="PH_DOMAIN"/>
    <property type="match status" value="1"/>
</dbReference>
<organism evidence="3 4">
    <name type="scientific">Peronospora destructor</name>
    <dbReference type="NCBI Taxonomy" id="86335"/>
    <lineage>
        <taxon>Eukaryota</taxon>
        <taxon>Sar</taxon>
        <taxon>Stramenopiles</taxon>
        <taxon>Oomycota</taxon>
        <taxon>Peronosporomycetes</taxon>
        <taxon>Peronosporales</taxon>
        <taxon>Peronosporaceae</taxon>
        <taxon>Peronospora</taxon>
    </lineage>
</organism>
<name>A0AAV0URW2_9STRA</name>
<dbReference type="SUPFAM" id="SSF50729">
    <property type="entry name" value="PH domain-like"/>
    <property type="match status" value="1"/>
</dbReference>
<dbReference type="InterPro" id="IPR001849">
    <property type="entry name" value="PH_domain"/>
</dbReference>
<dbReference type="PANTHER" id="PTHR14336">
    <property type="entry name" value="TANDEM PH DOMAIN CONTAINING PROTEIN"/>
    <property type="match status" value="1"/>
</dbReference>
<dbReference type="SMART" id="SM00233">
    <property type="entry name" value="PH"/>
    <property type="match status" value="1"/>
</dbReference>
<accession>A0AAV0URW2</accession>